<keyword evidence="1" id="KW-0472">Membrane</keyword>
<organism evidence="3 4">
    <name type="scientific">Lophiotrema nucula</name>
    <dbReference type="NCBI Taxonomy" id="690887"/>
    <lineage>
        <taxon>Eukaryota</taxon>
        <taxon>Fungi</taxon>
        <taxon>Dikarya</taxon>
        <taxon>Ascomycota</taxon>
        <taxon>Pezizomycotina</taxon>
        <taxon>Dothideomycetes</taxon>
        <taxon>Pleosporomycetidae</taxon>
        <taxon>Pleosporales</taxon>
        <taxon>Lophiotremataceae</taxon>
        <taxon>Lophiotrema</taxon>
    </lineage>
</organism>
<reference evidence="3" key="1">
    <citation type="journal article" date="2020" name="Stud. Mycol.">
        <title>101 Dothideomycetes genomes: a test case for predicting lifestyles and emergence of pathogens.</title>
        <authorList>
            <person name="Haridas S."/>
            <person name="Albert R."/>
            <person name="Binder M."/>
            <person name="Bloem J."/>
            <person name="Labutti K."/>
            <person name="Salamov A."/>
            <person name="Andreopoulos B."/>
            <person name="Baker S."/>
            <person name="Barry K."/>
            <person name="Bills G."/>
            <person name="Bluhm B."/>
            <person name="Cannon C."/>
            <person name="Castanera R."/>
            <person name="Culley D."/>
            <person name="Daum C."/>
            <person name="Ezra D."/>
            <person name="Gonzalez J."/>
            <person name="Henrissat B."/>
            <person name="Kuo A."/>
            <person name="Liang C."/>
            <person name="Lipzen A."/>
            <person name="Lutzoni F."/>
            <person name="Magnuson J."/>
            <person name="Mondo S."/>
            <person name="Nolan M."/>
            <person name="Ohm R."/>
            <person name="Pangilinan J."/>
            <person name="Park H.-J."/>
            <person name="Ramirez L."/>
            <person name="Alfaro M."/>
            <person name="Sun H."/>
            <person name="Tritt A."/>
            <person name="Yoshinaga Y."/>
            <person name="Zwiers L.-H."/>
            <person name="Turgeon B."/>
            <person name="Goodwin S."/>
            <person name="Spatafora J."/>
            <person name="Crous P."/>
            <person name="Grigoriev I."/>
        </authorList>
    </citation>
    <scope>NUCLEOTIDE SEQUENCE</scope>
    <source>
        <strain evidence="3">CBS 627.86</strain>
    </source>
</reference>
<keyword evidence="1" id="KW-1133">Transmembrane helix</keyword>
<dbReference type="EMBL" id="ML977359">
    <property type="protein sequence ID" value="KAF2106823.1"/>
    <property type="molecule type" value="Genomic_DNA"/>
</dbReference>
<accession>A0A6A5YIM8</accession>
<feature type="domain" description="DUF7728" evidence="2">
    <location>
        <begin position="13"/>
        <end position="91"/>
    </location>
</feature>
<evidence type="ECO:0000259" key="2">
    <source>
        <dbReference type="Pfam" id="PF24854"/>
    </source>
</evidence>
<feature type="non-terminal residue" evidence="3">
    <location>
        <position position="298"/>
    </location>
</feature>
<keyword evidence="1" id="KW-0812">Transmembrane</keyword>
<name>A0A6A5YIM8_9PLEO</name>
<evidence type="ECO:0000313" key="4">
    <source>
        <dbReference type="Proteomes" id="UP000799770"/>
    </source>
</evidence>
<dbReference type="AlphaFoldDB" id="A0A6A5YIM8"/>
<dbReference type="OrthoDB" id="5409353at2759"/>
<dbReference type="InterPro" id="IPR056145">
    <property type="entry name" value="DUF7728"/>
</dbReference>
<evidence type="ECO:0000313" key="3">
    <source>
        <dbReference type="EMBL" id="KAF2106823.1"/>
    </source>
</evidence>
<proteinExistence type="predicted"/>
<feature type="transmembrane region" description="Helical" evidence="1">
    <location>
        <begin position="234"/>
        <end position="252"/>
    </location>
</feature>
<protein>
    <recommendedName>
        <fullName evidence="2">DUF7728 domain-containing protein</fullName>
    </recommendedName>
</protein>
<gene>
    <name evidence="3" type="ORF">BDV96DRAFT_469196</name>
</gene>
<dbReference type="Pfam" id="PF24854">
    <property type="entry name" value="DUF7728"/>
    <property type="match status" value="1"/>
</dbReference>
<dbReference type="Proteomes" id="UP000799770">
    <property type="component" value="Unassembled WGS sequence"/>
</dbReference>
<feature type="non-terminal residue" evidence="3">
    <location>
        <position position="1"/>
    </location>
</feature>
<keyword evidence="4" id="KW-1185">Reference proteome</keyword>
<sequence>APAITVATDNKSYVIKLECVGCPFRVREYGQIAEYWQEPPRDNSLLLNFTVNAADATLILNGRRIAPLATPAAITAYQVNANLSQRYMDKMVEQHMLDESWVVGTRYGHFELQYEHTMLATEQALGEWLQFDVTAIHMRQNYNPGSFNLDNEGQNIVQLLLAREMFEDKARLFIKDIQLIERKDREMPMKMPCGKDAMIKTSYNPLEWDYYGKFGTWSRSFSVILNGIGDFFDANGLIIIIVSVLFGIASIVRWRINRNKARAIELVKEDAEAGVLLAPEYEDAPPEYADIPQILVIE</sequence>
<evidence type="ECO:0000256" key="1">
    <source>
        <dbReference type="SAM" id="Phobius"/>
    </source>
</evidence>